<keyword evidence="2" id="KW-0472">Membrane</keyword>
<name>A0ABV5RSU3_9ACTN</name>
<dbReference type="EMBL" id="JBHMBW010000003">
    <property type="protein sequence ID" value="MFB9622501.1"/>
    <property type="molecule type" value="Genomic_DNA"/>
</dbReference>
<keyword evidence="2" id="KW-1133">Transmembrane helix</keyword>
<proteinExistence type="predicted"/>
<evidence type="ECO:0000256" key="1">
    <source>
        <dbReference type="SAM" id="MobiDB-lite"/>
    </source>
</evidence>
<feature type="domain" description="Protein-glutamine gamma-glutamyltransferase-like C-terminal" evidence="3">
    <location>
        <begin position="135"/>
        <end position="203"/>
    </location>
</feature>
<dbReference type="RefSeq" id="WP_345002191.1">
    <property type="nucleotide sequence ID" value="NZ_BAAAXV010000009.1"/>
</dbReference>
<comment type="caution">
    <text evidence="4">The sequence shown here is derived from an EMBL/GenBank/DDBJ whole genome shotgun (WGS) entry which is preliminary data.</text>
</comment>
<feature type="transmembrane region" description="Helical" evidence="2">
    <location>
        <begin position="68"/>
        <end position="87"/>
    </location>
</feature>
<dbReference type="Pfam" id="PF13559">
    <property type="entry name" value="DUF4129"/>
    <property type="match status" value="1"/>
</dbReference>
<feature type="region of interest" description="Disordered" evidence="1">
    <location>
        <begin position="231"/>
        <end position="284"/>
    </location>
</feature>
<gene>
    <name evidence="4" type="ORF">ACFFSA_05350</name>
</gene>
<evidence type="ECO:0000313" key="5">
    <source>
        <dbReference type="Proteomes" id="UP001589532"/>
    </source>
</evidence>
<protein>
    <submittedName>
        <fullName evidence="4">DUF4129 domain-containing protein</fullName>
    </submittedName>
</protein>
<keyword evidence="2" id="KW-0812">Transmembrane</keyword>
<sequence length="284" mass="28900">MVALTAAASGLRLDTPIDREEAARRAAEELLKPAYEKEPLIDQIYRRVMQFLGDLVDRASSGGSTGGIIAAVLIVMIILALIVLISWQLRKATRKNALAVGGLFGQRAMTAAEHRTAAEGLAAEGRWTEAIQERLRAIARDLEERALVDGMPGRTADELAAEAAVSLPGFATRLAAAARSFDDVTYGGVPGTREAYEVMSALDDQLREARPVPLAVPVPAGVGAGAPVGAASAPAPGGPVTGAPTGDFVAGPPMGPPAAPSSGPAEGSSARAPEQPGDGAGGAA</sequence>
<dbReference type="InterPro" id="IPR025403">
    <property type="entry name" value="TgpA-like_C"/>
</dbReference>
<organism evidence="4 5">
    <name type="scientific">Nonomuraea helvata</name>
    <dbReference type="NCBI Taxonomy" id="37484"/>
    <lineage>
        <taxon>Bacteria</taxon>
        <taxon>Bacillati</taxon>
        <taxon>Actinomycetota</taxon>
        <taxon>Actinomycetes</taxon>
        <taxon>Streptosporangiales</taxon>
        <taxon>Streptosporangiaceae</taxon>
        <taxon>Nonomuraea</taxon>
    </lineage>
</organism>
<evidence type="ECO:0000256" key="2">
    <source>
        <dbReference type="SAM" id="Phobius"/>
    </source>
</evidence>
<feature type="compositionally biased region" description="Low complexity" evidence="1">
    <location>
        <begin position="241"/>
        <end position="252"/>
    </location>
</feature>
<reference evidence="4 5" key="1">
    <citation type="submission" date="2024-09" db="EMBL/GenBank/DDBJ databases">
        <authorList>
            <person name="Sun Q."/>
            <person name="Mori K."/>
        </authorList>
    </citation>
    <scope>NUCLEOTIDE SEQUENCE [LARGE SCALE GENOMIC DNA]</scope>
    <source>
        <strain evidence="4 5">JCM 3143</strain>
    </source>
</reference>
<keyword evidence="5" id="KW-1185">Reference proteome</keyword>
<accession>A0ABV5RSU3</accession>
<evidence type="ECO:0000313" key="4">
    <source>
        <dbReference type="EMBL" id="MFB9622501.1"/>
    </source>
</evidence>
<feature type="compositionally biased region" description="Low complexity" evidence="1">
    <location>
        <begin position="260"/>
        <end position="273"/>
    </location>
</feature>
<evidence type="ECO:0000259" key="3">
    <source>
        <dbReference type="Pfam" id="PF13559"/>
    </source>
</evidence>
<dbReference type="Proteomes" id="UP001589532">
    <property type="component" value="Unassembled WGS sequence"/>
</dbReference>